<evidence type="ECO:0000313" key="2">
    <source>
        <dbReference type="EMBL" id="MCL6285883.1"/>
    </source>
</evidence>
<protein>
    <submittedName>
        <fullName evidence="2">Phosphotransferase</fullName>
    </submittedName>
</protein>
<dbReference type="InterPro" id="IPR011009">
    <property type="entry name" value="Kinase-like_dom_sf"/>
</dbReference>
<feature type="domain" description="Aminoglycoside phosphotransferase" evidence="1">
    <location>
        <begin position="44"/>
        <end position="248"/>
    </location>
</feature>
<comment type="caution">
    <text evidence="2">The sequence shown here is derived from an EMBL/GenBank/DDBJ whole genome shotgun (WGS) entry which is preliminary data.</text>
</comment>
<dbReference type="InterPro" id="IPR002575">
    <property type="entry name" value="Aminoglycoside_PTrfase"/>
</dbReference>
<name>A0ABT0Q9N7_9RHOB</name>
<dbReference type="Gene3D" id="3.90.1200.10">
    <property type="match status" value="1"/>
</dbReference>
<sequence>MPNLLNVDHALISGFVEEFAGKFDAKGETAFTCIYRSAGFPDERQVFLVRIGDRAYSLKIDLMEGQTDRLRNEFAVLQDLHDHFREFDNTRIVRPEYLSPSGRFFVTEYIDRPTATEVIRKTPDSLQAAQVYRRAGEWLHDFKDQTRAEFTPQWMFDTIATLVHGTPKAAATSYSPMINMLRQQGESLTRRNDTCGFAHGDFHGENLLIGKGATYGIDFTEATEKHLVYDIVDFLKMDVFRPANPDELDRSGILRVNKEMFLRQYRHALDIDILDFCIRMRLLIDWLSITEAKHASSSFQRRKFDLIHDRLQQALRIW</sequence>
<proteinExistence type="predicted"/>
<dbReference type="Proteomes" id="UP001203880">
    <property type="component" value="Unassembled WGS sequence"/>
</dbReference>
<accession>A0ABT0Q9N7</accession>
<reference evidence="2" key="1">
    <citation type="submission" date="2022-05" db="EMBL/GenBank/DDBJ databases">
        <authorList>
            <person name="Park J.-S."/>
        </authorList>
    </citation>
    <scope>NUCLEOTIDE SEQUENCE</scope>
    <source>
        <strain evidence="2">2012CJ41-6</strain>
    </source>
</reference>
<gene>
    <name evidence="2" type="ORF">M3P21_20405</name>
</gene>
<keyword evidence="3" id="KW-1185">Reference proteome</keyword>
<dbReference type="SUPFAM" id="SSF56112">
    <property type="entry name" value="Protein kinase-like (PK-like)"/>
    <property type="match status" value="1"/>
</dbReference>
<organism evidence="2 3">
    <name type="scientific">Ruegeria spongiae</name>
    <dbReference type="NCBI Taxonomy" id="2942209"/>
    <lineage>
        <taxon>Bacteria</taxon>
        <taxon>Pseudomonadati</taxon>
        <taxon>Pseudomonadota</taxon>
        <taxon>Alphaproteobacteria</taxon>
        <taxon>Rhodobacterales</taxon>
        <taxon>Roseobacteraceae</taxon>
        <taxon>Ruegeria</taxon>
    </lineage>
</organism>
<dbReference type="EMBL" id="JAMFMB010000041">
    <property type="protein sequence ID" value="MCL6285883.1"/>
    <property type="molecule type" value="Genomic_DNA"/>
</dbReference>
<evidence type="ECO:0000313" key="3">
    <source>
        <dbReference type="Proteomes" id="UP001203880"/>
    </source>
</evidence>
<dbReference type="Pfam" id="PF01636">
    <property type="entry name" value="APH"/>
    <property type="match status" value="1"/>
</dbReference>
<evidence type="ECO:0000259" key="1">
    <source>
        <dbReference type="Pfam" id="PF01636"/>
    </source>
</evidence>
<dbReference type="RefSeq" id="WP_249713121.1">
    <property type="nucleotide sequence ID" value="NZ_JAMFMB010000041.1"/>
</dbReference>